<proteinExistence type="predicted"/>
<sequence>MWEASQLKSVFAVVGAVEGVGDALIDRHSDRVRGRIVVEAGMKGDRFAAHVLKLFRNRGVETLSARLGPDLTVPERDDSLRDLVKGENFDKS</sequence>
<reference evidence="1 2" key="1">
    <citation type="submission" date="2011-09" db="EMBL/GenBank/DDBJ databases">
        <title>The draft genome of Methylobacterium extorquens DSM 13060.</title>
        <authorList>
            <consortium name="US DOE Joint Genome Institute (JGI-PGF)"/>
            <person name="Lucas S."/>
            <person name="Han J."/>
            <person name="Lapidus A."/>
            <person name="Cheng J.-F."/>
            <person name="Goodwin L."/>
            <person name="Pitluck S."/>
            <person name="Peters L."/>
            <person name="Land M.L."/>
            <person name="Hauser L."/>
            <person name="Koskimaki J."/>
            <person name="Halonen O."/>
            <person name="Pirttila A."/>
            <person name="Frank C."/>
            <person name="Woyke T.J."/>
        </authorList>
    </citation>
    <scope>NUCLEOTIDE SEQUENCE [LARGE SCALE GENOMIC DNA]</scope>
    <source>
        <strain evidence="1 2">DSM 13060</strain>
    </source>
</reference>
<protein>
    <submittedName>
        <fullName evidence="1">Uncharacterized protein</fullName>
    </submittedName>
</protein>
<comment type="caution">
    <text evidence="1">The sequence shown here is derived from an EMBL/GenBank/DDBJ whole genome shotgun (WGS) entry which is preliminary data.</text>
</comment>
<gene>
    <name evidence="1" type="ORF">MetexDRAFT_6835</name>
</gene>
<dbReference type="EMBL" id="AGJK01000608">
    <property type="protein sequence ID" value="EHP71354.1"/>
    <property type="molecule type" value="Genomic_DNA"/>
</dbReference>
<dbReference type="Proteomes" id="UP000004382">
    <property type="component" value="Unassembled WGS sequence"/>
</dbReference>
<accession>H1KW22</accession>
<organism evidence="1 2">
    <name type="scientific">Methylorubrum extorquens DSM 13060</name>
    <dbReference type="NCBI Taxonomy" id="882800"/>
    <lineage>
        <taxon>Bacteria</taxon>
        <taxon>Pseudomonadati</taxon>
        <taxon>Pseudomonadota</taxon>
        <taxon>Alphaproteobacteria</taxon>
        <taxon>Hyphomicrobiales</taxon>
        <taxon>Methylobacteriaceae</taxon>
        <taxon>Methylorubrum</taxon>
    </lineage>
</organism>
<dbReference type="AlphaFoldDB" id="H1KW22"/>
<name>H1KW22_METEX</name>
<evidence type="ECO:0000313" key="1">
    <source>
        <dbReference type="EMBL" id="EHP71354.1"/>
    </source>
</evidence>
<evidence type="ECO:0000313" key="2">
    <source>
        <dbReference type="Proteomes" id="UP000004382"/>
    </source>
</evidence>